<feature type="binding site" description="covalent" evidence="8">
    <location>
        <position position="55"/>
    </location>
    <ligand>
        <name>heme c</name>
        <dbReference type="ChEBI" id="CHEBI:61717"/>
    </ligand>
</feature>
<feature type="transmembrane region" description="Helical" evidence="9">
    <location>
        <begin position="191"/>
        <end position="209"/>
    </location>
</feature>
<evidence type="ECO:0000256" key="1">
    <source>
        <dbReference type="ARBA" id="ARBA00004370"/>
    </source>
</evidence>
<feature type="signal peptide" evidence="10">
    <location>
        <begin position="1"/>
        <end position="19"/>
    </location>
</feature>
<dbReference type="SUPFAM" id="SSF46626">
    <property type="entry name" value="Cytochrome c"/>
    <property type="match status" value="1"/>
</dbReference>
<feature type="binding site" description="covalent" evidence="8">
    <location>
        <position position="51"/>
    </location>
    <ligand>
        <name>heme c</name>
        <dbReference type="ChEBI" id="CHEBI:61717"/>
    </ligand>
</feature>
<keyword evidence="6 8" id="KW-0408">Iron</keyword>
<proteinExistence type="predicted"/>
<dbReference type="RefSeq" id="WP_204426904.1">
    <property type="nucleotide sequence ID" value="NZ_ARXL01000023.1"/>
</dbReference>
<evidence type="ECO:0000256" key="6">
    <source>
        <dbReference type="ARBA" id="ARBA00023004"/>
    </source>
</evidence>
<dbReference type="PANTHER" id="PTHR10266:SF3">
    <property type="entry name" value="CYTOCHROME C1, HEME PROTEIN, MITOCHONDRIAL"/>
    <property type="match status" value="1"/>
</dbReference>
<keyword evidence="5 9" id="KW-1133">Transmembrane helix</keyword>
<accession>A0A9Q3UMW9</accession>
<evidence type="ECO:0000256" key="5">
    <source>
        <dbReference type="ARBA" id="ARBA00022989"/>
    </source>
</evidence>
<dbReference type="PRINTS" id="PR00603">
    <property type="entry name" value="CYTOCHROMEC1"/>
</dbReference>
<evidence type="ECO:0000256" key="2">
    <source>
        <dbReference type="ARBA" id="ARBA00022617"/>
    </source>
</evidence>
<evidence type="ECO:0000256" key="8">
    <source>
        <dbReference type="PIRSR" id="PIRSR602326-1"/>
    </source>
</evidence>
<dbReference type="EMBL" id="JAJGNA010000005">
    <property type="protein sequence ID" value="MCC4308179.1"/>
    <property type="molecule type" value="Genomic_DNA"/>
</dbReference>
<dbReference type="GO" id="GO:0009055">
    <property type="term" value="F:electron transfer activity"/>
    <property type="evidence" value="ECO:0007669"/>
    <property type="project" value="InterPro"/>
</dbReference>
<dbReference type="GO" id="GO:0046872">
    <property type="term" value="F:metal ion binding"/>
    <property type="evidence" value="ECO:0007669"/>
    <property type="project" value="UniProtKB-KW"/>
</dbReference>
<dbReference type="GO" id="GO:0016020">
    <property type="term" value="C:membrane"/>
    <property type="evidence" value="ECO:0007669"/>
    <property type="project" value="UniProtKB-SubCell"/>
</dbReference>
<dbReference type="InterPro" id="IPR009056">
    <property type="entry name" value="Cyt_c-like_dom"/>
</dbReference>
<reference evidence="12" key="1">
    <citation type="submission" date="2021-10" db="EMBL/GenBank/DDBJ databases">
        <title>The diversity and Nitrogen Metabolism of Culturable Nitrate-Utilizing Bacteria Within the Oxygen Minimum Zone of the Changjiang (Yangtze River)Estuary.</title>
        <authorList>
            <person name="Zhang D."/>
            <person name="Zheng J."/>
            <person name="Liu S."/>
            <person name="He W."/>
        </authorList>
    </citation>
    <scope>NUCLEOTIDE SEQUENCE</scope>
    <source>
        <strain evidence="12">FXH-223</strain>
    </source>
</reference>
<dbReference type="Pfam" id="PF02167">
    <property type="entry name" value="Cytochrom_C1"/>
    <property type="match status" value="1"/>
</dbReference>
<evidence type="ECO:0000256" key="3">
    <source>
        <dbReference type="ARBA" id="ARBA00022692"/>
    </source>
</evidence>
<evidence type="ECO:0000313" key="13">
    <source>
        <dbReference type="Proteomes" id="UP001108027"/>
    </source>
</evidence>
<evidence type="ECO:0000313" key="12">
    <source>
        <dbReference type="EMBL" id="MCC4308179.1"/>
    </source>
</evidence>
<sequence>MKKLVVALLFSCLPALAGAAGGHDVELEKAPVNLQDKVSLQNGAKLFVNYCMGCHSLEYLRYGRMAEDLGMSDELTLKYLNFTTDKIGDQMQNGMTAADGKAWFGNPPPDLSLAARHRSSDWIYSYLIGFYEDESRPYGYNNHVFPSVGMPHVMAKMEQDLSEEEFESNMGDITNFLTYAAEPIAPTRERIGVYVLVFLAILLIPAYLLKKEYWKDVH</sequence>
<keyword evidence="2 8" id="KW-0349">Heme</keyword>
<dbReference type="AlphaFoldDB" id="A0A9Q3UMW9"/>
<evidence type="ECO:0000256" key="4">
    <source>
        <dbReference type="ARBA" id="ARBA00022723"/>
    </source>
</evidence>
<dbReference type="GO" id="GO:0020037">
    <property type="term" value="F:heme binding"/>
    <property type="evidence" value="ECO:0007669"/>
    <property type="project" value="InterPro"/>
</dbReference>
<feature type="binding site" description="covalent" evidence="8">
    <location>
        <position position="54"/>
    </location>
    <ligand>
        <name>heme c</name>
        <dbReference type="ChEBI" id="CHEBI:61717"/>
    </ligand>
</feature>
<gene>
    <name evidence="12" type="ORF">LL252_06305</name>
</gene>
<keyword evidence="3 9" id="KW-0812">Transmembrane</keyword>
<protein>
    <submittedName>
        <fullName evidence="12">Cytochrome c1</fullName>
    </submittedName>
</protein>
<dbReference type="Proteomes" id="UP001108027">
    <property type="component" value="Unassembled WGS sequence"/>
</dbReference>
<feature type="chain" id="PRO_5040284584" evidence="10">
    <location>
        <begin position="20"/>
        <end position="218"/>
    </location>
</feature>
<feature type="binding site" description="covalent" evidence="8">
    <location>
        <position position="150"/>
    </location>
    <ligand>
        <name>heme c</name>
        <dbReference type="ChEBI" id="CHEBI:61717"/>
    </ligand>
</feature>
<keyword evidence="10" id="KW-0732">Signal</keyword>
<dbReference type="InterPro" id="IPR036909">
    <property type="entry name" value="Cyt_c-like_dom_sf"/>
</dbReference>
<keyword evidence="13" id="KW-1185">Reference proteome</keyword>
<dbReference type="Gene3D" id="1.10.760.10">
    <property type="entry name" value="Cytochrome c-like domain"/>
    <property type="match status" value="1"/>
</dbReference>
<evidence type="ECO:0000256" key="7">
    <source>
        <dbReference type="ARBA" id="ARBA00023136"/>
    </source>
</evidence>
<organism evidence="12 13">
    <name type="scientific">Alloalcanivorax marinus</name>
    <dbReference type="NCBI Taxonomy" id="1177169"/>
    <lineage>
        <taxon>Bacteria</taxon>
        <taxon>Pseudomonadati</taxon>
        <taxon>Pseudomonadota</taxon>
        <taxon>Gammaproteobacteria</taxon>
        <taxon>Oceanospirillales</taxon>
        <taxon>Alcanivoracaceae</taxon>
        <taxon>Alloalcanivorax</taxon>
    </lineage>
</organism>
<evidence type="ECO:0000256" key="9">
    <source>
        <dbReference type="SAM" id="Phobius"/>
    </source>
</evidence>
<evidence type="ECO:0000256" key="10">
    <source>
        <dbReference type="SAM" id="SignalP"/>
    </source>
</evidence>
<comment type="cofactor">
    <cofactor evidence="8">
        <name>heme c</name>
        <dbReference type="ChEBI" id="CHEBI:61717"/>
    </cofactor>
    <text evidence="8">Binds 1 heme c group covalently per subunit.</text>
</comment>
<keyword evidence="4 8" id="KW-0479">Metal-binding</keyword>
<dbReference type="PROSITE" id="PS51007">
    <property type="entry name" value="CYTC"/>
    <property type="match status" value="1"/>
</dbReference>
<dbReference type="InterPro" id="IPR002326">
    <property type="entry name" value="Cyt_c1"/>
</dbReference>
<keyword evidence="7 9" id="KW-0472">Membrane</keyword>
<name>A0A9Q3UMW9_9GAMM</name>
<comment type="caution">
    <text evidence="12">The sequence shown here is derived from an EMBL/GenBank/DDBJ whole genome shotgun (WGS) entry which is preliminary data.</text>
</comment>
<comment type="subcellular location">
    <subcellularLocation>
        <location evidence="1">Membrane</location>
    </subcellularLocation>
</comment>
<feature type="domain" description="Cytochrome c" evidence="11">
    <location>
        <begin position="38"/>
        <end position="181"/>
    </location>
</feature>
<evidence type="ECO:0000259" key="11">
    <source>
        <dbReference type="PROSITE" id="PS51007"/>
    </source>
</evidence>
<dbReference type="PANTHER" id="PTHR10266">
    <property type="entry name" value="CYTOCHROME C1"/>
    <property type="match status" value="1"/>
</dbReference>